<dbReference type="PROSITE" id="PS00455">
    <property type="entry name" value="AMP_BINDING"/>
    <property type="match status" value="1"/>
</dbReference>
<feature type="domain" description="Acetyl-coenzyme A synthetase N-terminal" evidence="7">
    <location>
        <begin position="44"/>
        <end position="97"/>
    </location>
</feature>
<dbReference type="NCBIfam" id="TIGR01217">
    <property type="entry name" value="ac_ac_CoA_syn"/>
    <property type="match status" value="1"/>
</dbReference>
<dbReference type="InterPro" id="IPR020845">
    <property type="entry name" value="AMP-binding_CS"/>
</dbReference>
<dbReference type="EC" id="6.2.1.16" evidence="8"/>
<dbReference type="PANTHER" id="PTHR42921">
    <property type="entry name" value="ACETOACETYL-COA SYNTHETASE"/>
    <property type="match status" value="1"/>
</dbReference>
<dbReference type="RefSeq" id="WP_378530414.1">
    <property type="nucleotide sequence ID" value="NZ_JBHSBH010000004.1"/>
</dbReference>
<dbReference type="InterPro" id="IPR000873">
    <property type="entry name" value="AMP-dep_synth/lig_dom"/>
</dbReference>
<feature type="domain" description="AMP-binding enzyme C-terminal" evidence="6">
    <location>
        <begin position="544"/>
        <end position="618"/>
    </location>
</feature>
<dbReference type="Gene3D" id="3.40.50.12780">
    <property type="entry name" value="N-terminal domain of ligase-like"/>
    <property type="match status" value="1"/>
</dbReference>
<evidence type="ECO:0000256" key="2">
    <source>
        <dbReference type="ARBA" id="ARBA00022598"/>
    </source>
</evidence>
<name>A0ABV8FKD2_9ACTN</name>
<feature type="domain" description="AMP-dependent synthetase/ligase" evidence="5">
    <location>
        <begin position="121"/>
        <end position="476"/>
    </location>
</feature>
<dbReference type="Pfam" id="PF16177">
    <property type="entry name" value="ACAS_N"/>
    <property type="match status" value="1"/>
</dbReference>
<dbReference type="InterPro" id="IPR025110">
    <property type="entry name" value="AMP-bd_C"/>
</dbReference>
<evidence type="ECO:0000313" key="8">
    <source>
        <dbReference type="EMBL" id="MFC3995366.1"/>
    </source>
</evidence>
<dbReference type="EMBL" id="JBHSBH010000004">
    <property type="protein sequence ID" value="MFC3995366.1"/>
    <property type="molecule type" value="Genomic_DNA"/>
</dbReference>
<evidence type="ECO:0000259" key="7">
    <source>
        <dbReference type="Pfam" id="PF16177"/>
    </source>
</evidence>
<dbReference type="SUPFAM" id="SSF56801">
    <property type="entry name" value="Acetyl-CoA synthetase-like"/>
    <property type="match status" value="1"/>
</dbReference>
<dbReference type="InterPro" id="IPR042099">
    <property type="entry name" value="ANL_N_sf"/>
</dbReference>
<proteinExistence type="inferred from homology"/>
<evidence type="ECO:0000259" key="6">
    <source>
        <dbReference type="Pfam" id="PF13193"/>
    </source>
</evidence>
<evidence type="ECO:0000256" key="4">
    <source>
        <dbReference type="ARBA" id="ARBA00022840"/>
    </source>
</evidence>
<dbReference type="CDD" id="cd05943">
    <property type="entry name" value="AACS"/>
    <property type="match status" value="1"/>
</dbReference>
<keyword evidence="3" id="KW-0547">Nucleotide-binding</keyword>
<dbReference type="Pfam" id="PF13193">
    <property type="entry name" value="AMP-binding_C"/>
    <property type="match status" value="1"/>
</dbReference>
<dbReference type="InterPro" id="IPR032387">
    <property type="entry name" value="ACAS_N"/>
</dbReference>
<dbReference type="Proteomes" id="UP001595847">
    <property type="component" value="Unassembled WGS sequence"/>
</dbReference>
<keyword evidence="9" id="KW-1185">Reference proteome</keyword>
<dbReference type="NCBIfam" id="NF002937">
    <property type="entry name" value="PRK03584.1"/>
    <property type="match status" value="1"/>
</dbReference>
<gene>
    <name evidence="8" type="ORF">ACFOVU_05550</name>
</gene>
<evidence type="ECO:0000256" key="1">
    <source>
        <dbReference type="ARBA" id="ARBA00006432"/>
    </source>
</evidence>
<comment type="similarity">
    <text evidence="1">Belongs to the ATP-dependent AMP-binding enzyme family.</text>
</comment>
<evidence type="ECO:0000313" key="9">
    <source>
        <dbReference type="Proteomes" id="UP001595847"/>
    </source>
</evidence>
<dbReference type="Pfam" id="PF00501">
    <property type="entry name" value="AMP-binding"/>
    <property type="match status" value="1"/>
</dbReference>
<protein>
    <submittedName>
        <fullName evidence="8">Acetoacetate--CoA ligase</fullName>
        <ecNumber evidence="8">6.2.1.16</ecNumber>
    </submittedName>
</protein>
<sequence>MSERTQPPVLWEPGAERRERAGVTAFARWAGEHKGAPAAAADDYHALWRWSVTDLDAFWSGIWDYYGVRSDTPYETVLADDSMPGARWFPGATVNYARHLFAGKDDDTVAIRHASELRVLGEWTWGELRRRTAAIATGLRHLGVGPGDRVVGYLPNVAETVAAFLACASIGAVWSSCSPDFGVRSVIDRFSQIEPKVLLAVDGYRYGGKDFDRTGVIVRLREELPTLEHTVVLPYLGAAGPVEGALSWEEFEAAGEGTELAFAPLPFDHPLWVLYSSGTTGLPKAIVHGHGGILLEQLKNLNLHLDAQSDDRVFWFTTTGWMMWNFLVSVLLTDASIVLFDGNPGHPDLGTLWDLAERAGVTVFGTSAGYLTSCMKEDVHPAQGRDLSRLHAIGSTGSPLSPEGFEWCYREFGDRLWLFSTSGGTDICSCLVGGVPTLPVHEGEIQAPCLGMAVAAWDPDGNEVVGEVGELVVTRPAPSMPLRFWGDPGGERLRDSYFSVYPGVWRHGDWIEITERGTAIIYGRSDSTINRGGVRMGTSEIYRAVFALDEVVDALVVDVPQPEGGSRIELFVVVRDGAALDDDLTRRLARRIREDCSPRHVPDAVRAIAEVPRTLSGKVLEVPVKRILMGEEPSRVASRDSLANPGALDYFSRLAAEQGRSAG</sequence>
<keyword evidence="4" id="KW-0067">ATP-binding</keyword>
<evidence type="ECO:0000256" key="3">
    <source>
        <dbReference type="ARBA" id="ARBA00022741"/>
    </source>
</evidence>
<dbReference type="PANTHER" id="PTHR42921:SF1">
    <property type="entry name" value="ACETOACETYL-COA SYNTHETASE"/>
    <property type="match status" value="1"/>
</dbReference>
<dbReference type="InterPro" id="IPR005914">
    <property type="entry name" value="Acac_CoA_synth"/>
</dbReference>
<reference evidence="9" key="1">
    <citation type="journal article" date="2019" name="Int. J. Syst. Evol. Microbiol.">
        <title>The Global Catalogue of Microorganisms (GCM) 10K type strain sequencing project: providing services to taxonomists for standard genome sequencing and annotation.</title>
        <authorList>
            <consortium name="The Broad Institute Genomics Platform"/>
            <consortium name="The Broad Institute Genome Sequencing Center for Infectious Disease"/>
            <person name="Wu L."/>
            <person name="Ma J."/>
        </authorList>
    </citation>
    <scope>NUCLEOTIDE SEQUENCE [LARGE SCALE GENOMIC DNA]</scope>
    <source>
        <strain evidence="9">TBRC 1826</strain>
    </source>
</reference>
<keyword evidence="2 8" id="KW-0436">Ligase</keyword>
<dbReference type="GO" id="GO:0030729">
    <property type="term" value="F:acetoacetate-CoA ligase activity"/>
    <property type="evidence" value="ECO:0007669"/>
    <property type="project" value="UniProtKB-EC"/>
</dbReference>
<evidence type="ECO:0000259" key="5">
    <source>
        <dbReference type="Pfam" id="PF00501"/>
    </source>
</evidence>
<accession>A0ABV8FKD2</accession>
<dbReference type="InterPro" id="IPR045851">
    <property type="entry name" value="AMP-bd_C_sf"/>
</dbReference>
<comment type="caution">
    <text evidence="8">The sequence shown here is derived from an EMBL/GenBank/DDBJ whole genome shotgun (WGS) entry which is preliminary data.</text>
</comment>
<organism evidence="8 9">
    <name type="scientific">Nocardiopsis sediminis</name>
    <dbReference type="NCBI Taxonomy" id="1778267"/>
    <lineage>
        <taxon>Bacteria</taxon>
        <taxon>Bacillati</taxon>
        <taxon>Actinomycetota</taxon>
        <taxon>Actinomycetes</taxon>
        <taxon>Streptosporangiales</taxon>
        <taxon>Nocardiopsidaceae</taxon>
        <taxon>Nocardiopsis</taxon>
    </lineage>
</organism>
<dbReference type="Gene3D" id="3.30.300.30">
    <property type="match status" value="1"/>
</dbReference>